<keyword evidence="1" id="KW-0472">Membrane</keyword>
<dbReference type="RefSeq" id="WP_108382111.1">
    <property type="nucleotide sequence ID" value="NZ_CP028858.1"/>
</dbReference>
<evidence type="ECO:0000313" key="2">
    <source>
        <dbReference type="EMBL" id="AWB27639.1"/>
    </source>
</evidence>
<name>A0A2R4X1H5_9EURY</name>
<dbReference type="Proteomes" id="UP000244727">
    <property type="component" value="Chromosome"/>
</dbReference>
<evidence type="ECO:0000313" key="3">
    <source>
        <dbReference type="Proteomes" id="UP000244727"/>
    </source>
</evidence>
<feature type="transmembrane region" description="Helical" evidence="1">
    <location>
        <begin position="138"/>
        <end position="160"/>
    </location>
</feature>
<keyword evidence="3" id="KW-1185">Reference proteome</keyword>
<evidence type="ECO:0000256" key="1">
    <source>
        <dbReference type="SAM" id="Phobius"/>
    </source>
</evidence>
<dbReference type="GeneID" id="36512425"/>
<dbReference type="EMBL" id="CP028858">
    <property type="protein sequence ID" value="AWB27639.1"/>
    <property type="molecule type" value="Genomic_DNA"/>
</dbReference>
<proteinExistence type="predicted"/>
<sequence>MESLTVSRSREDTLTVVKAALEIADPISTYRVDGETITAKTGHRPLHFRFGSVITIEVPGDQQTVSETLLVISEEVDAGLKFRSRSNFRPEDSVFDAIENLEEIPIQKIEQDLDRQYSGSRSKEVDRPRDQVGGKLKAALLSGLYALLGSVLMLVVLFALSP</sequence>
<keyword evidence="1" id="KW-1133">Transmembrane helix</keyword>
<dbReference type="AlphaFoldDB" id="A0A2R4X1H5"/>
<organism evidence="2 3">
    <name type="scientific">Halococcoides cellulosivorans</name>
    <dbReference type="NCBI Taxonomy" id="1679096"/>
    <lineage>
        <taxon>Archaea</taxon>
        <taxon>Methanobacteriati</taxon>
        <taxon>Methanobacteriota</taxon>
        <taxon>Stenosarchaea group</taxon>
        <taxon>Halobacteria</taxon>
        <taxon>Halobacteriales</taxon>
        <taxon>Haloarculaceae</taxon>
        <taxon>Halococcoides</taxon>
    </lineage>
</organism>
<gene>
    <name evidence="2" type="ORF">HARCEL1_07920</name>
</gene>
<accession>A0A2R4X1H5</accession>
<reference evidence="2 3" key="1">
    <citation type="submission" date="2018-04" db="EMBL/GenBank/DDBJ databases">
        <title>Halococcoides cellulosivorans gen. nov., sp. nov., an extremely halophilic cellulose-utilizing haloarchaeon from hypersaline lakes.</title>
        <authorList>
            <person name="Sorokin D.Y."/>
            <person name="Toshchakov S.V."/>
            <person name="Samarov N.I."/>
            <person name="Korzhenkov A."/>
            <person name="Kublanov I.V."/>
        </authorList>
    </citation>
    <scope>NUCLEOTIDE SEQUENCE [LARGE SCALE GENOMIC DNA]</scope>
    <source>
        <strain evidence="2 3">HArcel1</strain>
    </source>
</reference>
<protein>
    <submittedName>
        <fullName evidence="2">Uncharacterized protein</fullName>
    </submittedName>
</protein>
<keyword evidence="1" id="KW-0812">Transmembrane</keyword>
<dbReference type="KEGG" id="harc:HARCEL1_07920"/>